<dbReference type="InterPro" id="IPR012349">
    <property type="entry name" value="Split_barrel_FMN-bd"/>
</dbReference>
<sequence length="156" mass="18219">MRRKDNEITDMNYIDEIIGKCDCIRIAMIDKDKPYIVPLNFGYEIVKGKRYFYCHGAKEGRKIDLIKENVYAAFELDTNHKLHQSDFPCGYSFGFQSIIGTGKIFILESDEEKIHGLKMIMKHNSKKEDWNFDKKMIDAVSVIKISVEELSCKEHK</sequence>
<dbReference type="Pfam" id="PF12900">
    <property type="entry name" value="Pyridox_ox_2"/>
    <property type="match status" value="1"/>
</dbReference>
<name>A0A3E3DVU4_9FIRM</name>
<comment type="caution">
    <text evidence="1">The sequence shown here is derived from an EMBL/GenBank/DDBJ whole genome shotgun (WGS) entry which is preliminary data.</text>
</comment>
<reference evidence="1 2" key="1">
    <citation type="submission" date="2018-08" db="EMBL/GenBank/DDBJ databases">
        <title>A genome reference for cultivated species of the human gut microbiota.</title>
        <authorList>
            <person name="Zou Y."/>
            <person name="Xue W."/>
            <person name="Luo G."/>
        </authorList>
    </citation>
    <scope>NUCLEOTIDE SEQUENCE [LARGE SCALE GENOMIC DNA]</scope>
    <source>
        <strain evidence="1 2">AM25-6</strain>
    </source>
</reference>
<dbReference type="AlphaFoldDB" id="A0A3E3DVU4"/>
<evidence type="ECO:0000313" key="2">
    <source>
        <dbReference type="Proteomes" id="UP000261212"/>
    </source>
</evidence>
<dbReference type="Gene3D" id="2.30.110.10">
    <property type="entry name" value="Electron Transport, Fmn-binding Protein, Chain A"/>
    <property type="match status" value="1"/>
</dbReference>
<organism evidence="1 2">
    <name type="scientific">Anaerofustis stercorihominis</name>
    <dbReference type="NCBI Taxonomy" id="214853"/>
    <lineage>
        <taxon>Bacteria</taxon>
        <taxon>Bacillati</taxon>
        <taxon>Bacillota</taxon>
        <taxon>Clostridia</taxon>
        <taxon>Eubacteriales</taxon>
        <taxon>Eubacteriaceae</taxon>
        <taxon>Anaerofustis</taxon>
    </lineage>
</organism>
<dbReference type="PANTHER" id="PTHR34071">
    <property type="entry name" value="5-NITROIMIDAZOLE ANTIBIOTICS RESISTANCE PROTEIN, NIMA-FAMILY-RELATED PROTEIN-RELATED"/>
    <property type="match status" value="1"/>
</dbReference>
<dbReference type="SUPFAM" id="SSF50475">
    <property type="entry name" value="FMN-binding split barrel"/>
    <property type="match status" value="1"/>
</dbReference>
<dbReference type="InterPro" id="IPR024747">
    <property type="entry name" value="Pyridox_Oxase-rel"/>
</dbReference>
<protein>
    <submittedName>
        <fullName evidence="1">Pyridoxamine 5'-phosphate oxidase family protein</fullName>
    </submittedName>
</protein>
<dbReference type="PANTHER" id="PTHR34071:SF2">
    <property type="entry name" value="FLAVIN-NUCLEOTIDE-BINDING PROTEIN"/>
    <property type="match status" value="1"/>
</dbReference>
<dbReference type="EMBL" id="QUSM01000006">
    <property type="protein sequence ID" value="RGD73407.1"/>
    <property type="molecule type" value="Genomic_DNA"/>
</dbReference>
<proteinExistence type="predicted"/>
<accession>A0A3E3DVU4</accession>
<gene>
    <name evidence="1" type="ORF">DW687_10275</name>
</gene>
<evidence type="ECO:0000313" key="1">
    <source>
        <dbReference type="EMBL" id="RGD73407.1"/>
    </source>
</evidence>
<dbReference type="Proteomes" id="UP000261212">
    <property type="component" value="Unassembled WGS sequence"/>
</dbReference>
<dbReference type="RefSeq" id="WP_117532662.1">
    <property type="nucleotide sequence ID" value="NZ_CP176644.1"/>
</dbReference>